<reference evidence="3" key="1">
    <citation type="submission" date="2016-06" db="UniProtKB">
        <authorList>
            <consortium name="WormBaseParasite"/>
        </authorList>
    </citation>
    <scope>IDENTIFICATION</scope>
</reference>
<sequence>MERFIIETIPSVTEKKETAVEVADVDGCKCANSFEQNAELRYTEARKRRKGYVVDRDDADGFRCSCLQPPLRSLLVMWRWIWIDLWSSIDAQGWTMQAACRRCTM</sequence>
<dbReference type="AlphaFoldDB" id="A0A183UY42"/>
<evidence type="ECO:0000313" key="2">
    <source>
        <dbReference type="Proteomes" id="UP000050794"/>
    </source>
</evidence>
<organism evidence="2 3">
    <name type="scientific">Toxocara canis</name>
    <name type="common">Canine roundworm</name>
    <dbReference type="NCBI Taxonomy" id="6265"/>
    <lineage>
        <taxon>Eukaryota</taxon>
        <taxon>Metazoa</taxon>
        <taxon>Ecdysozoa</taxon>
        <taxon>Nematoda</taxon>
        <taxon>Chromadorea</taxon>
        <taxon>Rhabditida</taxon>
        <taxon>Spirurina</taxon>
        <taxon>Ascaridomorpha</taxon>
        <taxon>Ascaridoidea</taxon>
        <taxon>Toxocaridae</taxon>
        <taxon>Toxocara</taxon>
    </lineage>
</organism>
<evidence type="ECO:0000313" key="1">
    <source>
        <dbReference type="EMBL" id="VDM44733.1"/>
    </source>
</evidence>
<name>A0A183UY42_TOXCA</name>
<dbReference type="Proteomes" id="UP000050794">
    <property type="component" value="Unassembled WGS sequence"/>
</dbReference>
<accession>A0A183UY42</accession>
<protein>
    <submittedName>
        <fullName evidence="1 3">Uncharacterized protein</fullName>
    </submittedName>
</protein>
<dbReference type="EMBL" id="UYWY01021708">
    <property type="protein sequence ID" value="VDM44733.1"/>
    <property type="molecule type" value="Genomic_DNA"/>
</dbReference>
<evidence type="ECO:0000313" key="3">
    <source>
        <dbReference type="WBParaSite" id="TCNE_0001341201-mRNA-1"/>
    </source>
</evidence>
<dbReference type="WBParaSite" id="TCNE_0001341201-mRNA-1">
    <property type="protein sequence ID" value="TCNE_0001341201-mRNA-1"/>
    <property type="gene ID" value="TCNE_0001341201"/>
</dbReference>
<proteinExistence type="predicted"/>
<keyword evidence="2" id="KW-1185">Reference proteome</keyword>
<reference evidence="1 2" key="2">
    <citation type="submission" date="2018-11" db="EMBL/GenBank/DDBJ databases">
        <authorList>
            <consortium name="Pathogen Informatics"/>
        </authorList>
    </citation>
    <scope>NUCLEOTIDE SEQUENCE [LARGE SCALE GENOMIC DNA]</scope>
</reference>
<gene>
    <name evidence="1" type="ORF">TCNE_LOCUS13412</name>
</gene>